<comment type="caution">
    <text evidence="2">The sequence shown here is derived from an EMBL/GenBank/DDBJ whole genome shotgun (WGS) entry which is preliminary data.</text>
</comment>
<feature type="compositionally biased region" description="Low complexity" evidence="1">
    <location>
        <begin position="249"/>
        <end position="271"/>
    </location>
</feature>
<gene>
    <name evidence="2" type="ORF">JK358_38455</name>
</gene>
<keyword evidence="3" id="KW-1185">Reference proteome</keyword>
<evidence type="ECO:0000313" key="3">
    <source>
        <dbReference type="Proteomes" id="UP000602198"/>
    </source>
</evidence>
<proteinExistence type="predicted"/>
<feature type="compositionally biased region" description="Polar residues" evidence="1">
    <location>
        <begin position="47"/>
        <end position="56"/>
    </location>
</feature>
<name>A0ABS1MI80_9NOCA</name>
<feature type="compositionally biased region" description="Low complexity" evidence="1">
    <location>
        <begin position="281"/>
        <end position="291"/>
    </location>
</feature>
<dbReference type="Proteomes" id="UP000602198">
    <property type="component" value="Unassembled WGS sequence"/>
</dbReference>
<accession>A0ABS1MI80</accession>
<feature type="compositionally biased region" description="Low complexity" evidence="1">
    <location>
        <begin position="298"/>
        <end position="309"/>
    </location>
</feature>
<feature type="compositionally biased region" description="Low complexity" evidence="1">
    <location>
        <begin position="211"/>
        <end position="220"/>
    </location>
</feature>
<evidence type="ECO:0000313" key="2">
    <source>
        <dbReference type="EMBL" id="MBL1080294.1"/>
    </source>
</evidence>
<dbReference type="EMBL" id="JAERRJ010000031">
    <property type="protein sequence ID" value="MBL1080294.1"/>
    <property type="molecule type" value="Genomic_DNA"/>
</dbReference>
<sequence>MQHLHEEEQIVAENLVLAEAAAQALLAARRAVHRWAHDREQAAGHTTGHSANTSAAQQHSPRQRSPRQSLWSRMFGRRQPAPQVDPSPANQLEKLVAEWAAHEAQREYAWKVARSWEESSAELGKRLKAAGADPSTARGIADRHVDIDVERVTRLASEYTLAELNAARALVEQQTQANGRGTEHSEPKAAQTAAAKDSDKIPEQWPGQPDAAKAAPPTAEAKPKAKTAEAGSADTTARKPRARKSAPVKASDTAKASDAAAAGAKLAADTKPAGRKRAAEKQQQLEAEAPQQLPPEQAPQAAPEAAVAP</sequence>
<reference evidence="2 3" key="1">
    <citation type="submission" date="2021-01" db="EMBL/GenBank/DDBJ databases">
        <title>WGS of actinomycetes isolated from Thailand.</title>
        <authorList>
            <person name="Thawai C."/>
        </authorList>
    </citation>
    <scope>NUCLEOTIDE SEQUENCE [LARGE SCALE GENOMIC DNA]</scope>
    <source>
        <strain evidence="2 3">LPG 2</strain>
    </source>
</reference>
<protein>
    <submittedName>
        <fullName evidence="2">Uncharacterized protein</fullName>
    </submittedName>
</protein>
<evidence type="ECO:0000256" key="1">
    <source>
        <dbReference type="SAM" id="MobiDB-lite"/>
    </source>
</evidence>
<feature type="region of interest" description="Disordered" evidence="1">
    <location>
        <begin position="41"/>
        <end position="69"/>
    </location>
</feature>
<feature type="region of interest" description="Disordered" evidence="1">
    <location>
        <begin position="173"/>
        <end position="309"/>
    </location>
</feature>
<organism evidence="2 3">
    <name type="scientific">Nocardia acididurans</name>
    <dbReference type="NCBI Taxonomy" id="2802282"/>
    <lineage>
        <taxon>Bacteria</taxon>
        <taxon>Bacillati</taxon>
        <taxon>Actinomycetota</taxon>
        <taxon>Actinomycetes</taxon>
        <taxon>Mycobacteriales</taxon>
        <taxon>Nocardiaceae</taxon>
        <taxon>Nocardia</taxon>
    </lineage>
</organism>
<dbReference type="RefSeq" id="WP_201958741.1">
    <property type="nucleotide sequence ID" value="NZ_JAERRJ010000031.1"/>
</dbReference>